<dbReference type="SUPFAM" id="SSF52540">
    <property type="entry name" value="P-loop containing nucleoside triphosphate hydrolases"/>
    <property type="match status" value="1"/>
</dbReference>
<feature type="domain" description="AAA+ ATPase" evidence="1">
    <location>
        <begin position="8"/>
        <end position="192"/>
    </location>
</feature>
<reference evidence="2 3" key="1">
    <citation type="journal article" date="2015" name="Nature">
        <title>rRNA introns, odd ribosomes, and small enigmatic genomes across a large radiation of phyla.</title>
        <authorList>
            <person name="Brown C.T."/>
            <person name="Hug L.A."/>
            <person name="Thomas B.C."/>
            <person name="Sharon I."/>
            <person name="Castelle C.J."/>
            <person name="Singh A."/>
            <person name="Wilkins M.J."/>
            <person name="Williams K.H."/>
            <person name="Banfield J.F."/>
        </authorList>
    </citation>
    <scope>NUCLEOTIDE SEQUENCE [LARGE SCALE GENOMIC DNA]</scope>
</reference>
<dbReference type="InterPro" id="IPR003593">
    <property type="entry name" value="AAA+_ATPase"/>
</dbReference>
<gene>
    <name evidence="2" type="ORF">UY48_C0033G0005</name>
</gene>
<dbReference type="SMART" id="SM00382">
    <property type="entry name" value="AAA"/>
    <property type="match status" value="1"/>
</dbReference>
<protein>
    <recommendedName>
        <fullName evidence="1">AAA+ ATPase domain-containing protein</fullName>
    </recommendedName>
</protein>
<sequence length="229" mass="26073">MSPAELIPYLNLLVYGEPGAGKTYLAGTAQDHEDTRPVLILDVEGGVTTLRHRTDIDVVSVRKVEQVKEIYDELTKNDSYYKTVVIDSLTELQKLDMRAIMQELVSRRPDRDPDVPDQREWGKSGEHMRNIVRAFRDLPCNTIMTALAVTDKDTYNRTNYNPDLPGKLKGHIPGFMDIVGYLYTVQENDVLERRMQVAKTQTVVAKDRTNCLGLVLENPTIPIMWAMIH</sequence>
<evidence type="ECO:0000259" key="1">
    <source>
        <dbReference type="SMART" id="SM00382"/>
    </source>
</evidence>
<dbReference type="AlphaFoldDB" id="A0A0G1Y6Z2"/>
<dbReference type="EMBL" id="LCQD01000033">
    <property type="protein sequence ID" value="KKW10617.1"/>
    <property type="molecule type" value="Genomic_DNA"/>
</dbReference>
<comment type="caution">
    <text evidence="2">The sequence shown here is derived from an EMBL/GenBank/DDBJ whole genome shotgun (WGS) entry which is preliminary data.</text>
</comment>
<evidence type="ECO:0000313" key="3">
    <source>
        <dbReference type="Proteomes" id="UP000034588"/>
    </source>
</evidence>
<accession>A0A0G1Y6Z2</accession>
<dbReference type="Pfam" id="PF13479">
    <property type="entry name" value="AAA_24"/>
    <property type="match status" value="1"/>
</dbReference>
<proteinExistence type="predicted"/>
<dbReference type="Proteomes" id="UP000034588">
    <property type="component" value="Unassembled WGS sequence"/>
</dbReference>
<organism evidence="2 3">
    <name type="scientific">Candidatus Gottesmanbacteria bacterium GW2011_GWB1_49_7</name>
    <dbReference type="NCBI Taxonomy" id="1618448"/>
    <lineage>
        <taxon>Bacteria</taxon>
        <taxon>Candidatus Gottesmaniibacteriota</taxon>
    </lineage>
</organism>
<name>A0A0G1Y6Z2_9BACT</name>
<dbReference type="InterPro" id="IPR027417">
    <property type="entry name" value="P-loop_NTPase"/>
</dbReference>
<dbReference type="Gene3D" id="3.40.50.300">
    <property type="entry name" value="P-loop containing nucleotide triphosphate hydrolases"/>
    <property type="match status" value="1"/>
</dbReference>
<evidence type="ECO:0000313" key="2">
    <source>
        <dbReference type="EMBL" id="KKW10617.1"/>
    </source>
</evidence>